<dbReference type="Proteomes" id="UP000078200">
    <property type="component" value="Unassembled WGS sequence"/>
</dbReference>
<dbReference type="AlphaFoldDB" id="A0A1A9UUH4"/>
<evidence type="ECO:0000313" key="3">
    <source>
        <dbReference type="Proteomes" id="UP000078200"/>
    </source>
</evidence>
<dbReference type="STRING" id="7395.A0A1A9UUH4"/>
<name>A0A1A9UUH4_GLOAU</name>
<accession>A0A1A9UUH4</accession>
<organism evidence="2 3">
    <name type="scientific">Glossina austeni</name>
    <name type="common">Savannah tsetse fly</name>
    <dbReference type="NCBI Taxonomy" id="7395"/>
    <lineage>
        <taxon>Eukaryota</taxon>
        <taxon>Metazoa</taxon>
        <taxon>Ecdysozoa</taxon>
        <taxon>Arthropoda</taxon>
        <taxon>Hexapoda</taxon>
        <taxon>Insecta</taxon>
        <taxon>Pterygota</taxon>
        <taxon>Neoptera</taxon>
        <taxon>Endopterygota</taxon>
        <taxon>Diptera</taxon>
        <taxon>Brachycera</taxon>
        <taxon>Muscomorpha</taxon>
        <taxon>Hippoboscoidea</taxon>
        <taxon>Glossinidae</taxon>
        <taxon>Glossina</taxon>
    </lineage>
</organism>
<keyword evidence="1" id="KW-0812">Transmembrane</keyword>
<keyword evidence="3" id="KW-1185">Reference proteome</keyword>
<dbReference type="VEuPathDB" id="VectorBase:GAUT015743"/>
<keyword evidence="1" id="KW-0472">Membrane</keyword>
<dbReference type="EnsemblMetazoa" id="GAUT015743-RA">
    <property type="protein sequence ID" value="GAUT015743-PA"/>
    <property type="gene ID" value="GAUT015743"/>
</dbReference>
<sequence length="63" mass="7467">MLTQREGKYPHFIEYVKNFLILLLAVLGFAVGSFESLYGIITHFEEEEEEEEEEENHNKSLIY</sequence>
<proteinExistence type="predicted"/>
<evidence type="ECO:0000256" key="1">
    <source>
        <dbReference type="SAM" id="Phobius"/>
    </source>
</evidence>
<keyword evidence="1" id="KW-1133">Transmembrane helix</keyword>
<reference evidence="2" key="1">
    <citation type="submission" date="2020-05" db="UniProtKB">
        <authorList>
            <consortium name="EnsemblMetazoa"/>
        </authorList>
    </citation>
    <scope>IDENTIFICATION</scope>
    <source>
        <strain evidence="2">TTRI</strain>
    </source>
</reference>
<feature type="transmembrane region" description="Helical" evidence="1">
    <location>
        <begin position="20"/>
        <end position="41"/>
    </location>
</feature>
<evidence type="ECO:0000313" key="2">
    <source>
        <dbReference type="EnsemblMetazoa" id="GAUT015743-PA"/>
    </source>
</evidence>
<protein>
    <submittedName>
        <fullName evidence="2">Uncharacterized protein</fullName>
    </submittedName>
</protein>